<feature type="coiled-coil region" evidence="1">
    <location>
        <begin position="153"/>
        <end position="180"/>
    </location>
</feature>
<keyword evidence="4" id="KW-1185">Reference proteome</keyword>
<dbReference type="PANTHER" id="PTHR35186:SF4">
    <property type="entry name" value="PRION-INHIBITION AND PROPAGATION HELO DOMAIN-CONTAINING PROTEIN"/>
    <property type="match status" value="1"/>
</dbReference>
<organism evidence="3 4">
    <name type="scientific">Fusarium irregulare</name>
    <dbReference type="NCBI Taxonomy" id="2494466"/>
    <lineage>
        <taxon>Eukaryota</taxon>
        <taxon>Fungi</taxon>
        <taxon>Dikarya</taxon>
        <taxon>Ascomycota</taxon>
        <taxon>Pezizomycotina</taxon>
        <taxon>Sordariomycetes</taxon>
        <taxon>Hypocreomycetidae</taxon>
        <taxon>Hypocreales</taxon>
        <taxon>Nectriaceae</taxon>
        <taxon>Fusarium</taxon>
        <taxon>Fusarium incarnatum-equiseti species complex</taxon>
    </lineage>
</organism>
<dbReference type="EMBL" id="JAPDHF010000001">
    <property type="protein sequence ID" value="KAJ4024435.1"/>
    <property type="molecule type" value="Genomic_DNA"/>
</dbReference>
<evidence type="ECO:0000313" key="3">
    <source>
        <dbReference type="EMBL" id="KAJ4024435.1"/>
    </source>
</evidence>
<reference evidence="3" key="1">
    <citation type="submission" date="2022-10" db="EMBL/GenBank/DDBJ databases">
        <title>Fusarium specimens isolated from Avocado Roots.</title>
        <authorList>
            <person name="Stajich J."/>
            <person name="Roper C."/>
            <person name="Heimlech-Rivalta G."/>
        </authorList>
    </citation>
    <scope>NUCLEOTIDE SEQUENCE</scope>
    <source>
        <strain evidence="3">CF00143</strain>
    </source>
</reference>
<comment type="caution">
    <text evidence="3">The sequence shown here is derived from an EMBL/GenBank/DDBJ whole genome shotgun (WGS) entry which is preliminary data.</text>
</comment>
<feature type="compositionally biased region" description="Low complexity" evidence="2">
    <location>
        <begin position="311"/>
        <end position="320"/>
    </location>
</feature>
<dbReference type="AlphaFoldDB" id="A0A9W8Q096"/>
<evidence type="ECO:0000256" key="2">
    <source>
        <dbReference type="SAM" id="MobiDB-lite"/>
    </source>
</evidence>
<protein>
    <submittedName>
        <fullName evidence="3">Uncharacterized protein</fullName>
    </submittedName>
</protein>
<evidence type="ECO:0000313" key="4">
    <source>
        <dbReference type="Proteomes" id="UP001152130"/>
    </source>
</evidence>
<proteinExistence type="predicted"/>
<dbReference type="PANTHER" id="PTHR35186">
    <property type="entry name" value="ANK_REP_REGION DOMAIN-CONTAINING PROTEIN"/>
    <property type="match status" value="1"/>
</dbReference>
<evidence type="ECO:0000256" key="1">
    <source>
        <dbReference type="SAM" id="Coils"/>
    </source>
</evidence>
<feature type="region of interest" description="Disordered" evidence="2">
    <location>
        <begin position="277"/>
        <end position="326"/>
    </location>
</feature>
<gene>
    <name evidence="3" type="ORF">NW766_000671</name>
</gene>
<feature type="compositionally biased region" description="Basic and acidic residues" evidence="2">
    <location>
        <begin position="286"/>
        <end position="299"/>
    </location>
</feature>
<dbReference type="OrthoDB" id="5331891at2759"/>
<name>A0A9W8Q096_9HYPO</name>
<sequence length="622" mass="70389">MEPVSLALGVLPIVGGVVKTCKVVRKKLKIFRHYSRELRRVQRRVSRQSQVFTNEVHLLLRPCLHDEDVVELMLKDESHPKWASKELEGGMRRSLGESYSACRELIEDIGSTMTDLQSVFDCFDQILDQCDENEHPKDAIRRLRDATRIAHDESKLEANIKDLNQSIEELRQLREQTQELRKPVTTASRRTIRMQTDPEYNQFRKTKEAAKALHEAFTMAWSNNARHGISHEMQHTVRLFLHTDVEEDINMKAAIACDGQGMDTRYTSITQRSAHYLTNGSTSSATRERAARVDIRSENRNPSFRLPTPPNSNESPSSHNVQRKRRKVRFVEAGASVLMDQNQPCCSSNKPQEVELPLDLSTVDLCSVLYNDDLLTQSSSAEGYWLGYLDGGVDGKFRHHFYRSSTHSHRGTLRAKSDEACPTLIPMGEALDQSAETTMSIVDQLKIAREIASAVLKLHATPWLNDYFNIYHLMLYSTGHDLTTSLKTLHVVSDFTKTLLTQEQNSVTATGLPTPIAVDDALEDAKLLYGVRNLTLWSLGAILLQVGRWSTLGSLEDVIAVRKLSRQASNLGPRYRDLTKKCLDCDFGYGDDLTKPRLQQAVYEGLVSELSEMISTLDVEED</sequence>
<keyword evidence="1" id="KW-0175">Coiled coil</keyword>
<dbReference type="Proteomes" id="UP001152130">
    <property type="component" value="Unassembled WGS sequence"/>
</dbReference>
<accession>A0A9W8Q096</accession>